<evidence type="ECO:0000313" key="2">
    <source>
        <dbReference type="Ensembl" id="ENSAMXP00000028129.1"/>
    </source>
</evidence>
<dbReference type="Bgee" id="ENSAMXG00000040481">
    <property type="expression patterns" value="Expressed in testis and 13 other cell types or tissues"/>
</dbReference>
<feature type="transmembrane region" description="Helical" evidence="1">
    <location>
        <begin position="564"/>
        <end position="590"/>
    </location>
</feature>
<dbReference type="Proteomes" id="UP000018467">
    <property type="component" value="Unassembled WGS sequence"/>
</dbReference>
<reference evidence="2" key="3">
    <citation type="submission" date="2025-08" db="UniProtKB">
        <authorList>
            <consortium name="Ensembl"/>
        </authorList>
    </citation>
    <scope>IDENTIFICATION</scope>
</reference>
<protein>
    <recommendedName>
        <fullName evidence="4">Envelope glycoprotein</fullName>
    </recommendedName>
</protein>
<dbReference type="PANTHER" id="PTHR10424:SF80">
    <property type="entry name" value="ENVELOPE GLYCOPROTEIN"/>
    <property type="match status" value="1"/>
</dbReference>
<keyword evidence="1" id="KW-0812">Transmembrane</keyword>
<dbReference type="SUPFAM" id="SSF58069">
    <property type="entry name" value="Virus ectodomain"/>
    <property type="match status" value="1"/>
</dbReference>
<dbReference type="Ensembl" id="ENSAMXT00000033998.1">
    <property type="protein sequence ID" value="ENSAMXP00000028129.1"/>
    <property type="gene ID" value="ENSAMXG00000040481.1"/>
</dbReference>
<reference evidence="2" key="4">
    <citation type="submission" date="2025-09" db="UniProtKB">
        <authorList>
            <consortium name="Ensembl"/>
        </authorList>
    </citation>
    <scope>IDENTIFICATION</scope>
</reference>
<dbReference type="PANTHER" id="PTHR10424">
    <property type="entry name" value="VIRAL ENVELOPE PROTEIN"/>
    <property type="match status" value="1"/>
</dbReference>
<organism evidence="2 3">
    <name type="scientific">Astyanax mexicanus</name>
    <name type="common">Blind cave fish</name>
    <name type="synonym">Astyanax fasciatus mexicanus</name>
    <dbReference type="NCBI Taxonomy" id="7994"/>
    <lineage>
        <taxon>Eukaryota</taxon>
        <taxon>Metazoa</taxon>
        <taxon>Chordata</taxon>
        <taxon>Craniata</taxon>
        <taxon>Vertebrata</taxon>
        <taxon>Euteleostomi</taxon>
        <taxon>Actinopterygii</taxon>
        <taxon>Neopterygii</taxon>
        <taxon>Teleostei</taxon>
        <taxon>Ostariophysi</taxon>
        <taxon>Characiformes</taxon>
        <taxon>Characoidei</taxon>
        <taxon>Acestrorhamphidae</taxon>
        <taxon>Acestrorhamphinae</taxon>
        <taxon>Astyanax</taxon>
    </lineage>
</organism>
<reference evidence="3" key="1">
    <citation type="submission" date="2013-03" db="EMBL/GenBank/DDBJ databases">
        <authorList>
            <person name="Jeffery W."/>
            <person name="Warren W."/>
            <person name="Wilson R.K."/>
        </authorList>
    </citation>
    <scope>NUCLEOTIDE SEQUENCE</scope>
    <source>
        <strain evidence="3">female</strain>
    </source>
</reference>
<keyword evidence="1" id="KW-1133">Transmembrane helix</keyword>
<dbReference type="GeneTree" id="ENSGT00530000064449"/>
<name>A0A3B1IFV4_ASTMX</name>
<keyword evidence="1" id="KW-0472">Membrane</keyword>
<proteinExistence type="predicted"/>
<reference evidence="3" key="2">
    <citation type="journal article" date="2014" name="Nat. Commun.">
        <title>The cavefish genome reveals candidate genes for eye loss.</title>
        <authorList>
            <person name="McGaugh S.E."/>
            <person name="Gross J.B."/>
            <person name="Aken B."/>
            <person name="Blin M."/>
            <person name="Borowsky R."/>
            <person name="Chalopin D."/>
            <person name="Hinaux H."/>
            <person name="Jeffery W.R."/>
            <person name="Keene A."/>
            <person name="Ma L."/>
            <person name="Minx P."/>
            <person name="Murphy D."/>
            <person name="O'Quin K.E."/>
            <person name="Retaux S."/>
            <person name="Rohner N."/>
            <person name="Searle S.M."/>
            <person name="Stahl B.A."/>
            <person name="Tabin C."/>
            <person name="Volff J.N."/>
            <person name="Yoshizawa M."/>
            <person name="Warren W.C."/>
        </authorList>
    </citation>
    <scope>NUCLEOTIDE SEQUENCE [LARGE SCALE GENOMIC DNA]</scope>
    <source>
        <strain evidence="3">female</strain>
    </source>
</reference>
<dbReference type="InterPro" id="IPR018154">
    <property type="entry name" value="TLV/ENV_coat_polyprotein"/>
</dbReference>
<evidence type="ECO:0008006" key="4">
    <source>
        <dbReference type="Google" id="ProtNLM"/>
    </source>
</evidence>
<dbReference type="AlphaFoldDB" id="A0A3B1IFV4"/>
<keyword evidence="3" id="KW-1185">Reference proteome</keyword>
<sequence length="626" mass="69536">RHCSGWSSRWGCAIAMVVYIILHHRVRRWGGIELDYYWGETTAWTVNLCDVVTCGKLGSKGEAVYLCWSRDDNLKCNHNTDEAAYKARPCNKWENVIRSTHVNWDPSERWATREREKWRKLNIQRDNGPINNLITIALEWHSDPNGEKSSAFFIGVGVDVSGNDPVGWIKVRVTDKPTIDTDEATTNAIDNTGGDRPILGADYSTWTTEQIVKLSTGFEGSNLWIKWINAQAREADMDGCVACAAARPALFLGPAPLFPTEDPIGFQCMINLTRMANPANCTVLSNIFPVIANNTGSGPFQIPDSGNFTCFNHTAGDETKNPKHLGNINPNWCRTIFHGDSGNSIGPWARAGLYYYCGGSTLLLRLPTRSQGLCAMVRLISPITMYGAHKTISNLHRPRRSDDYDFDLTKNTPTYIDAIGVPRGVPDEHKLVDQIAAGWESILIWITPNKNVDRINYVNYQVMRLANITGAAITGLSEQLSATSLMTIQNRIALDMVLANQGGVCHMFGDVCCTVIPNNTAPDGKVTKALIALKALSREMAENTGVENPITQWLERTFGKWKGVFVSMASAIAVFAAILITCGCCCVPCIRSLIERTITRMMEGKDDKPPYMLPILEYEEEQEEML</sequence>
<accession>A0A3B1IFV4</accession>
<dbReference type="InParanoid" id="A0A3B1IFV4"/>
<dbReference type="Gene3D" id="1.10.287.210">
    <property type="match status" value="1"/>
</dbReference>
<evidence type="ECO:0000313" key="3">
    <source>
        <dbReference type="Proteomes" id="UP000018467"/>
    </source>
</evidence>
<evidence type="ECO:0000256" key="1">
    <source>
        <dbReference type="SAM" id="Phobius"/>
    </source>
</evidence>